<keyword evidence="1" id="KW-0472">Membrane</keyword>
<accession>S4NXW3</accession>
<organism evidence="2">
    <name type="scientific">Pararge aegeria</name>
    <name type="common">speckled wood butterfly</name>
    <dbReference type="NCBI Taxonomy" id="116150"/>
    <lineage>
        <taxon>Eukaryota</taxon>
        <taxon>Metazoa</taxon>
        <taxon>Ecdysozoa</taxon>
        <taxon>Arthropoda</taxon>
        <taxon>Hexapoda</taxon>
        <taxon>Insecta</taxon>
        <taxon>Pterygota</taxon>
        <taxon>Neoptera</taxon>
        <taxon>Endopterygota</taxon>
        <taxon>Lepidoptera</taxon>
        <taxon>Glossata</taxon>
        <taxon>Ditrysia</taxon>
        <taxon>Papilionoidea</taxon>
        <taxon>Nymphalidae</taxon>
        <taxon>Satyrinae</taxon>
        <taxon>Satyrini</taxon>
        <taxon>Parargina</taxon>
        <taxon>Pararge</taxon>
    </lineage>
</organism>
<reference evidence="2" key="2">
    <citation type="submission" date="2013-05" db="EMBL/GenBank/DDBJ databases">
        <authorList>
            <person name="Carter J.-M."/>
            <person name="Baker S.C."/>
            <person name="Pink R."/>
            <person name="Carter D.R.F."/>
            <person name="Collins A."/>
            <person name="Tomlin J."/>
            <person name="Gibbs M."/>
            <person name="Breuker C.J."/>
        </authorList>
    </citation>
    <scope>NUCLEOTIDE SEQUENCE</scope>
    <source>
        <tissue evidence="2">Ovary</tissue>
    </source>
</reference>
<protein>
    <submittedName>
        <fullName evidence="2">Uncharacterized protein</fullName>
    </submittedName>
</protein>
<evidence type="ECO:0000313" key="2">
    <source>
        <dbReference type="EMBL" id="JAA82029.1"/>
    </source>
</evidence>
<dbReference type="EMBL" id="GAIX01010531">
    <property type="protein sequence ID" value="JAA82029.1"/>
    <property type="molecule type" value="Transcribed_RNA"/>
</dbReference>
<sequence>MATAETSHQTEIYKFSFITHIHDTVLSSFFLLVLFPFHNRMARVTLICTVLLRASIRRFGIKTPSDSCKTLITVT</sequence>
<dbReference type="AlphaFoldDB" id="S4NXW3"/>
<evidence type="ECO:0000256" key="1">
    <source>
        <dbReference type="SAM" id="Phobius"/>
    </source>
</evidence>
<feature type="transmembrane region" description="Helical" evidence="1">
    <location>
        <begin position="12"/>
        <end position="35"/>
    </location>
</feature>
<reference evidence="2" key="1">
    <citation type="journal article" date="2013" name="BMC Genomics">
        <title>Unscrambling butterfly oogenesis.</title>
        <authorList>
            <person name="Carter J.M."/>
            <person name="Baker S.C."/>
            <person name="Pink R."/>
            <person name="Carter D.R."/>
            <person name="Collins A."/>
            <person name="Tomlin J."/>
            <person name="Gibbs M."/>
            <person name="Breuker C.J."/>
        </authorList>
    </citation>
    <scope>NUCLEOTIDE SEQUENCE</scope>
    <source>
        <tissue evidence="2">Ovary</tissue>
    </source>
</reference>
<name>S4NXW3_9NEOP</name>
<keyword evidence="1" id="KW-1133">Transmembrane helix</keyword>
<keyword evidence="1" id="KW-0812">Transmembrane</keyword>
<proteinExistence type="predicted"/>